<dbReference type="STRING" id="290315.Clim_2265"/>
<reference evidence="1 2" key="1">
    <citation type="submission" date="2008-05" db="EMBL/GenBank/DDBJ databases">
        <title>Complete sequence of Chlorobium limicola DSM 245.</title>
        <authorList>
            <consortium name="US DOE Joint Genome Institute"/>
            <person name="Lucas S."/>
            <person name="Copeland A."/>
            <person name="Lapidus A."/>
            <person name="Glavina del Rio T."/>
            <person name="Dalin E."/>
            <person name="Tice H."/>
            <person name="Bruce D."/>
            <person name="Goodwin L."/>
            <person name="Pitluck S."/>
            <person name="Schmutz J."/>
            <person name="Larimer F."/>
            <person name="Land M."/>
            <person name="Hauser L."/>
            <person name="Kyrpides N."/>
            <person name="Ovchinnikova G."/>
            <person name="Zhao F."/>
            <person name="Li T."/>
            <person name="Liu Z."/>
            <person name="Overmann J."/>
            <person name="Bryant D.A."/>
            <person name="Richardson P."/>
        </authorList>
    </citation>
    <scope>NUCLEOTIDE SEQUENCE [LARGE SCALE GENOMIC DNA]</scope>
    <source>
        <strain evidence="2">DSM 245 / NBRC 103803 / 6330</strain>
    </source>
</reference>
<dbReference type="Proteomes" id="UP000008841">
    <property type="component" value="Chromosome"/>
</dbReference>
<dbReference type="EMBL" id="CP001097">
    <property type="protein sequence ID" value="ACD91288.1"/>
    <property type="molecule type" value="Genomic_DNA"/>
</dbReference>
<name>B3EHC6_CHLL2</name>
<dbReference type="RefSeq" id="WP_012467154.1">
    <property type="nucleotide sequence ID" value="NC_010803.1"/>
</dbReference>
<dbReference type="eggNOG" id="ENOG5033JWW">
    <property type="taxonomic scope" value="Bacteria"/>
</dbReference>
<dbReference type="HOGENOM" id="CLU_851781_0_0_10"/>
<accession>B3EHC6</accession>
<proteinExistence type="predicted"/>
<evidence type="ECO:0000313" key="1">
    <source>
        <dbReference type="EMBL" id="ACD91288.1"/>
    </source>
</evidence>
<dbReference type="OrthoDB" id="1523559at2"/>
<organism evidence="1 2">
    <name type="scientific">Chlorobium limicola (strain DSM 245 / NBRC 103803 / 6330)</name>
    <dbReference type="NCBI Taxonomy" id="290315"/>
    <lineage>
        <taxon>Bacteria</taxon>
        <taxon>Pseudomonadati</taxon>
        <taxon>Chlorobiota</taxon>
        <taxon>Chlorobiia</taxon>
        <taxon>Chlorobiales</taxon>
        <taxon>Chlorobiaceae</taxon>
        <taxon>Chlorobium/Pelodictyon group</taxon>
        <taxon>Chlorobium</taxon>
    </lineage>
</organism>
<protein>
    <submittedName>
        <fullName evidence="1">Uncharacterized protein</fullName>
    </submittedName>
</protein>
<dbReference type="AlphaFoldDB" id="B3EHC6"/>
<evidence type="ECO:0000313" key="2">
    <source>
        <dbReference type="Proteomes" id="UP000008841"/>
    </source>
</evidence>
<gene>
    <name evidence="1" type="ordered locus">Clim_2265</name>
</gene>
<sequence>MSRAEQIGEEIIRMIESGNSVDSVKVSLGLSTDEWYRFASKAYNVYLNRDKKKRKEDEFKAHTLCTTNEQIDEILDLNNTLADYALLMPILSTMGDFMQLKILIGTLPSSESRIIELIGKITMHPKIRVMQKKGRFEKLEHFKIFTKLIDAATLSYYRTNFISCYLTLLPIVEGTIIRWMGYSETETKPEFEEIRKFFKNSFLRQPCPRNVLFFNIYIKACDKILNEHFYKPTSNGNSYANFNRHVASHILNDNQFATKENCIRLFVLIDIMTEIYLYETKSIDHRFNLTNEEMADEIELLATTMIGNCKKSPEHELLGTSINDLM</sequence>
<dbReference type="KEGG" id="cli:Clim_2265"/>